<accession>A0A9W9ZVT6</accession>
<evidence type="ECO:0000313" key="2">
    <source>
        <dbReference type="EMBL" id="KAJ7388114.1"/>
    </source>
</evidence>
<proteinExistence type="predicted"/>
<protein>
    <submittedName>
        <fullName evidence="2">Uncharacterized protein</fullName>
    </submittedName>
</protein>
<dbReference type="Proteomes" id="UP001163046">
    <property type="component" value="Unassembled WGS sequence"/>
</dbReference>
<comment type="caution">
    <text evidence="2">The sequence shown here is derived from an EMBL/GenBank/DDBJ whole genome shotgun (WGS) entry which is preliminary data.</text>
</comment>
<name>A0A9W9ZVT6_9CNID</name>
<reference evidence="2" key="1">
    <citation type="submission" date="2023-01" db="EMBL/GenBank/DDBJ databases">
        <title>Genome assembly of the deep-sea coral Lophelia pertusa.</title>
        <authorList>
            <person name="Herrera S."/>
            <person name="Cordes E."/>
        </authorList>
    </citation>
    <scope>NUCLEOTIDE SEQUENCE</scope>
    <source>
        <strain evidence="2">USNM1676648</strain>
        <tissue evidence="2">Polyp</tissue>
    </source>
</reference>
<feature type="compositionally biased region" description="Acidic residues" evidence="1">
    <location>
        <begin position="152"/>
        <end position="166"/>
    </location>
</feature>
<dbReference type="EMBL" id="MU825631">
    <property type="protein sequence ID" value="KAJ7388114.1"/>
    <property type="molecule type" value="Genomic_DNA"/>
</dbReference>
<sequence length="175" mass="20142">MSLFKLHIVSDVHRHIKERTCTSTKRSKLQNMHNGDVLGDEGRKALDACVKVKIFGKPETRRYVRDKALRRLQGCHDQKGWPIGLRFMSVRPDQCMLGAESGNRERTYDIVDINNELVKFDDMNYVDKYPKEGAGSDKLRDLIDKRRADVERELEEATNDPMDDTDIPGLLHSAE</sequence>
<dbReference type="OrthoDB" id="10564804at2759"/>
<organism evidence="2 3">
    <name type="scientific">Desmophyllum pertusum</name>
    <dbReference type="NCBI Taxonomy" id="174260"/>
    <lineage>
        <taxon>Eukaryota</taxon>
        <taxon>Metazoa</taxon>
        <taxon>Cnidaria</taxon>
        <taxon>Anthozoa</taxon>
        <taxon>Hexacorallia</taxon>
        <taxon>Scleractinia</taxon>
        <taxon>Caryophylliina</taxon>
        <taxon>Caryophylliidae</taxon>
        <taxon>Desmophyllum</taxon>
    </lineage>
</organism>
<keyword evidence="3" id="KW-1185">Reference proteome</keyword>
<evidence type="ECO:0000313" key="3">
    <source>
        <dbReference type="Proteomes" id="UP001163046"/>
    </source>
</evidence>
<gene>
    <name evidence="2" type="ORF">OS493_039742</name>
</gene>
<dbReference type="AlphaFoldDB" id="A0A9W9ZVT6"/>
<feature type="region of interest" description="Disordered" evidence="1">
    <location>
        <begin position="150"/>
        <end position="175"/>
    </location>
</feature>
<evidence type="ECO:0000256" key="1">
    <source>
        <dbReference type="SAM" id="MobiDB-lite"/>
    </source>
</evidence>